<accession>A0AAJ8BUV4</accession>
<dbReference type="GeneID" id="84593754"/>
<dbReference type="RefSeq" id="XP_059602981.1">
    <property type="nucleotide sequence ID" value="XM_059745863.1"/>
</dbReference>
<dbReference type="KEGG" id="ang:An18g06070"/>
<organism evidence="2">
    <name type="scientific">Aspergillus niger</name>
    <dbReference type="NCBI Taxonomy" id="5061"/>
    <lineage>
        <taxon>Eukaryota</taxon>
        <taxon>Fungi</taxon>
        <taxon>Dikarya</taxon>
        <taxon>Ascomycota</taxon>
        <taxon>Pezizomycotina</taxon>
        <taxon>Eurotiomycetes</taxon>
        <taxon>Eurotiomycetidae</taxon>
        <taxon>Eurotiales</taxon>
        <taxon>Aspergillaceae</taxon>
        <taxon>Aspergillus</taxon>
        <taxon>Aspergillus subgen. Circumdati</taxon>
    </lineage>
</organism>
<dbReference type="AlphaFoldDB" id="A0AAJ8BUV4"/>
<reference evidence="2" key="1">
    <citation type="submission" date="2025-02" db="EMBL/GenBank/DDBJ databases">
        <authorList>
            <consortium name="NCBI Genome Project"/>
        </authorList>
    </citation>
    <scope>NUCLEOTIDE SEQUENCE</scope>
</reference>
<gene>
    <name evidence="2" type="ORF">An18g06070</name>
</gene>
<dbReference type="VEuPathDB" id="FungiDB:An18g06070"/>
<sequence>MEKRSDMLRTDKESPQRNGSGCEQEPLAEALLGARQVAAAAAASYRALHLSSKLTSEPPFMNLYVPTAPIDPIVSWALPRTGHHVYDLNC</sequence>
<proteinExistence type="predicted"/>
<feature type="compositionally biased region" description="Basic and acidic residues" evidence="1">
    <location>
        <begin position="1"/>
        <end position="15"/>
    </location>
</feature>
<protein>
    <submittedName>
        <fullName evidence="2">Uncharacterized protein</fullName>
    </submittedName>
</protein>
<feature type="region of interest" description="Disordered" evidence="1">
    <location>
        <begin position="1"/>
        <end position="25"/>
    </location>
</feature>
<evidence type="ECO:0000313" key="2">
    <source>
        <dbReference type="RefSeq" id="XP_059602981.1"/>
    </source>
</evidence>
<name>A0AAJ8BUV4_ASPNG</name>
<evidence type="ECO:0000256" key="1">
    <source>
        <dbReference type="SAM" id="MobiDB-lite"/>
    </source>
</evidence>
<reference evidence="2" key="2">
    <citation type="submission" date="2025-08" db="UniProtKB">
        <authorList>
            <consortium name="RefSeq"/>
        </authorList>
    </citation>
    <scope>IDENTIFICATION</scope>
</reference>